<sequence length="252" mass="27496">MPRPYIMVAPNGARRGKADHPRLPISTAEIVETAKACYASGAQALHLHIRDEEGEHSLDAGRYCETLAELSHQVPVMRVQITTEAVGRYSVAQQLSCLQAVRPEWASIAVREIAREPALAANLYNLCANQGTEVQHILYDEADIALLNDWQARGIVQAQQDSVLFVLGRYSAGQRSTPDDLMPFRRAMPDAREWMVCAFGPDEHACLAHAASQGGALRIGFENSLVDAQGNPHADNAASVAALLGKLQRYSE</sequence>
<evidence type="ECO:0000256" key="4">
    <source>
        <dbReference type="ARBA" id="ARBA00022833"/>
    </source>
</evidence>
<dbReference type="Pfam" id="PF05853">
    <property type="entry name" value="BKACE"/>
    <property type="match status" value="1"/>
</dbReference>
<evidence type="ECO:0000313" key="5">
    <source>
        <dbReference type="EMBL" id="PPC77549.1"/>
    </source>
</evidence>
<dbReference type="PANTHER" id="PTHR37418">
    <property type="entry name" value="3-KETO-5-AMINOHEXANOATE CLEAVAGE ENZYME-RELATED"/>
    <property type="match status" value="1"/>
</dbReference>
<dbReference type="PANTHER" id="PTHR37418:SF2">
    <property type="entry name" value="3-KETO-5-AMINOHEXANOATE CLEAVAGE ENZYME"/>
    <property type="match status" value="1"/>
</dbReference>
<dbReference type="InterPro" id="IPR013785">
    <property type="entry name" value="Aldolase_TIM"/>
</dbReference>
<dbReference type="GO" id="GO:0043720">
    <property type="term" value="F:3-keto-5-aminohexanoate cleavage activity"/>
    <property type="evidence" value="ECO:0007669"/>
    <property type="project" value="InterPro"/>
</dbReference>
<evidence type="ECO:0000256" key="1">
    <source>
        <dbReference type="ARBA" id="ARBA00001947"/>
    </source>
</evidence>
<dbReference type="AlphaFoldDB" id="A0A2S5KSP7"/>
<comment type="caution">
    <text evidence="5">The sequence shown here is derived from an EMBL/GenBank/DDBJ whole genome shotgun (WGS) entry which is preliminary data.</text>
</comment>
<evidence type="ECO:0000256" key="2">
    <source>
        <dbReference type="ARBA" id="ARBA00022679"/>
    </source>
</evidence>
<proteinExistence type="predicted"/>
<dbReference type="OrthoDB" id="9805277at2"/>
<keyword evidence="3" id="KW-0479">Metal-binding</keyword>
<protein>
    <submittedName>
        <fullName evidence="5">3-keto-5-aminohexanoate cleavage protein</fullName>
    </submittedName>
</protein>
<organism evidence="5 6">
    <name type="scientific">Proteobacteria bacterium 228</name>
    <dbReference type="NCBI Taxonomy" id="2083153"/>
    <lineage>
        <taxon>Bacteria</taxon>
        <taxon>Pseudomonadati</taxon>
        <taxon>Pseudomonadota</taxon>
    </lineage>
</organism>
<keyword evidence="2" id="KW-0808">Transferase</keyword>
<keyword evidence="4" id="KW-0862">Zinc</keyword>
<evidence type="ECO:0000313" key="6">
    <source>
        <dbReference type="Proteomes" id="UP000238196"/>
    </source>
</evidence>
<comment type="cofactor">
    <cofactor evidence="1">
        <name>Zn(2+)</name>
        <dbReference type="ChEBI" id="CHEBI:29105"/>
    </cofactor>
</comment>
<dbReference type="GO" id="GO:0046872">
    <property type="term" value="F:metal ion binding"/>
    <property type="evidence" value="ECO:0007669"/>
    <property type="project" value="UniProtKB-KW"/>
</dbReference>
<evidence type="ECO:0000256" key="3">
    <source>
        <dbReference type="ARBA" id="ARBA00022723"/>
    </source>
</evidence>
<name>A0A2S5KSP7_9PROT</name>
<gene>
    <name evidence="5" type="ORF">C4K68_09805</name>
</gene>
<dbReference type="InterPro" id="IPR008567">
    <property type="entry name" value="BKACE"/>
</dbReference>
<accession>A0A2S5KSP7</accession>
<reference evidence="5 6" key="1">
    <citation type="submission" date="2018-02" db="EMBL/GenBank/DDBJ databases">
        <title>novel marine gammaproteobacteria from coastal saline agro ecosystem.</title>
        <authorList>
            <person name="Krishnan R."/>
            <person name="Ramesh Kumar N."/>
        </authorList>
    </citation>
    <scope>NUCLEOTIDE SEQUENCE [LARGE SCALE GENOMIC DNA]</scope>
    <source>
        <strain evidence="5 6">228</strain>
    </source>
</reference>
<dbReference type="Gene3D" id="3.20.20.70">
    <property type="entry name" value="Aldolase class I"/>
    <property type="match status" value="1"/>
</dbReference>
<dbReference type="Proteomes" id="UP000238196">
    <property type="component" value="Unassembled WGS sequence"/>
</dbReference>
<dbReference type="EMBL" id="PRLP01000031">
    <property type="protein sequence ID" value="PPC77549.1"/>
    <property type="molecule type" value="Genomic_DNA"/>
</dbReference>